<dbReference type="Pfam" id="PF13229">
    <property type="entry name" value="Beta_helix"/>
    <property type="match status" value="1"/>
</dbReference>
<dbReference type="SUPFAM" id="SSF51126">
    <property type="entry name" value="Pectin lyase-like"/>
    <property type="match status" value="2"/>
</dbReference>
<organism evidence="3 4">
    <name type="scientific">Dyadobacter koreensis</name>
    <dbReference type="NCBI Taxonomy" id="408657"/>
    <lineage>
        <taxon>Bacteria</taxon>
        <taxon>Pseudomonadati</taxon>
        <taxon>Bacteroidota</taxon>
        <taxon>Cytophagia</taxon>
        <taxon>Cytophagales</taxon>
        <taxon>Spirosomataceae</taxon>
        <taxon>Dyadobacter</taxon>
    </lineage>
</organism>
<evidence type="ECO:0000256" key="1">
    <source>
        <dbReference type="SAM" id="SignalP"/>
    </source>
</evidence>
<dbReference type="InterPro" id="IPR012334">
    <property type="entry name" value="Pectin_lyas_fold"/>
</dbReference>
<dbReference type="EMBL" id="FNXY01000001">
    <property type="protein sequence ID" value="SEI40363.1"/>
    <property type="molecule type" value="Genomic_DNA"/>
</dbReference>
<keyword evidence="1" id="KW-0732">Signal</keyword>
<evidence type="ECO:0000313" key="4">
    <source>
        <dbReference type="Proteomes" id="UP000199532"/>
    </source>
</evidence>
<gene>
    <name evidence="3" type="ORF">SAMN04487995_0429</name>
</gene>
<dbReference type="AlphaFoldDB" id="A0A1H6Q9C9"/>
<evidence type="ECO:0000259" key="2">
    <source>
        <dbReference type="Pfam" id="PF13229"/>
    </source>
</evidence>
<dbReference type="STRING" id="408657.SAMN04487995_0429"/>
<dbReference type="PANTHER" id="PTHR36453:SF1">
    <property type="entry name" value="RIGHT HANDED BETA HELIX DOMAIN-CONTAINING PROTEIN"/>
    <property type="match status" value="1"/>
</dbReference>
<feature type="domain" description="Right handed beta helix" evidence="2">
    <location>
        <begin position="324"/>
        <end position="519"/>
    </location>
</feature>
<proteinExistence type="predicted"/>
<dbReference type="SMART" id="SM00710">
    <property type="entry name" value="PbH1"/>
    <property type="match status" value="6"/>
</dbReference>
<dbReference type="OrthoDB" id="976933at2"/>
<sequence>MKNLKMKSVLLFFAVLCFHAAQSATYYVKASGGNGSGLSDQDAWSFEKLKASFTTGSTVLFKRGDVFYGTLSAENSNFTFDAYGEGANPVISGFKQLGVWSKATGNIYYTTLDVESLNMVTVDGVVRSMGRYPDAGYLKYTSHEGNSALSGETVSGIPFDPAGAEIVIRKDRWIIDRHVISSRSSNQLSYSANNHYGNNMTYSPVDGNGFFIQAHLGTLSKEGEWFYDKNAKRLYLYSASGSPEGKTVQVSTLARNFVINSQNNITINNIDFEGSNTDGVYLVGARNVTFNNCNFKNHGGNGVYGIDVSAITINGGSVSEVLNNGIWIENNGSAVTIDGVRTTNIGIIAGAGRSGDTAQEAISVYGTGTTIRNCSVISTGFNGINFSGSGDDVLVENNFVDHFCKIKDDGGGIYTFNSRGTNRKIKNNIVLNAVGAYQGAESSYWEAYGKAAGIYLDGGSKDTQIDNNVIAHGPWAGIFVNGTSDHHITNNLVYDFARVLLIHSFKDLFVRNLTVKNNVFLAKLASQSAMYVHMYFNDDPSQYGSFDKNTYARPINDANTITIQREYAGGGQANISLSDWIQQYRQDAGSSKSLVTTDQESNFRFDYNNSINESSVALDGNYADVTNKKYSSRFQLAPYAGLVLIKNPVTGLIESIASGHWSDPSIWSGGQTPKSNETVLINKGHVVTSDTYPTEFRLSTEGELKINK</sequence>
<protein>
    <submittedName>
        <fullName evidence="3">Right handed beta helix region</fullName>
    </submittedName>
</protein>
<dbReference type="PANTHER" id="PTHR36453">
    <property type="entry name" value="SECRETED PROTEIN-RELATED"/>
    <property type="match status" value="1"/>
</dbReference>
<evidence type="ECO:0000313" key="3">
    <source>
        <dbReference type="EMBL" id="SEI40363.1"/>
    </source>
</evidence>
<dbReference type="InterPro" id="IPR011050">
    <property type="entry name" value="Pectin_lyase_fold/virulence"/>
</dbReference>
<name>A0A1H6Q9C9_9BACT</name>
<dbReference type="Gene3D" id="2.160.20.10">
    <property type="entry name" value="Single-stranded right-handed beta-helix, Pectin lyase-like"/>
    <property type="match status" value="1"/>
</dbReference>
<feature type="chain" id="PRO_5011508182" evidence="1">
    <location>
        <begin position="24"/>
        <end position="708"/>
    </location>
</feature>
<feature type="signal peptide" evidence="1">
    <location>
        <begin position="1"/>
        <end position="23"/>
    </location>
</feature>
<dbReference type="Proteomes" id="UP000199532">
    <property type="component" value="Unassembled WGS sequence"/>
</dbReference>
<dbReference type="InterPro" id="IPR039448">
    <property type="entry name" value="Beta_helix"/>
</dbReference>
<accession>A0A1H6Q9C9</accession>
<dbReference type="RefSeq" id="WP_090331463.1">
    <property type="nucleotide sequence ID" value="NZ_FNXY01000001.1"/>
</dbReference>
<keyword evidence="4" id="KW-1185">Reference proteome</keyword>
<reference evidence="3 4" key="1">
    <citation type="submission" date="2016-10" db="EMBL/GenBank/DDBJ databases">
        <authorList>
            <person name="de Groot N.N."/>
        </authorList>
    </citation>
    <scope>NUCLEOTIDE SEQUENCE [LARGE SCALE GENOMIC DNA]</scope>
    <source>
        <strain evidence="3 4">DSM 19938</strain>
    </source>
</reference>
<dbReference type="InterPro" id="IPR006626">
    <property type="entry name" value="PbH1"/>
</dbReference>